<gene>
    <name evidence="2" type="ORF">GMRT_15259</name>
</gene>
<dbReference type="Proteomes" id="UP000315496">
    <property type="component" value="Chromosome 2"/>
</dbReference>
<dbReference type="SUPFAM" id="SSF48371">
    <property type="entry name" value="ARM repeat"/>
    <property type="match status" value="1"/>
</dbReference>
<sequence>MAPKNKLCETFDKILALARRILGEQKHNESDFNHLSAHIATLKEALSGPNSNELAAPLAPKLYDGRALLDLIILPTLSILKFEARKMLVSLLILILHSRGPLSGPPLPELGPSPLRTCLDRNPEILDTLLRSYVPPHSYTQSATQILKEFLRQEDVALLILEKCHEEQFSRLFHAMDDTNFDVSSDASTVVKELFTRYRNHGSEYIQRNPDFIRWYETLLNSKNYSTRLFSLTLLGQLLFSREYYNVMIQYVGSQDNLKLVMCLMKDNGHQMRIAAFNVFKIFVANPQKPEGILKILRRNRDKLMEFLSGLELDRDEQLKADLQDVLAELSQLGEIK</sequence>
<accession>A0A4Z1T2L3</accession>
<dbReference type="GO" id="GO:0043539">
    <property type="term" value="F:protein serine/threonine kinase activator activity"/>
    <property type="evidence" value="ECO:0007669"/>
    <property type="project" value="TreeGrafter"/>
</dbReference>
<dbReference type="VEuPathDB" id="GiardiaDB:GMRT_15259"/>
<comment type="similarity">
    <text evidence="1">Belongs to the Mo25 family.</text>
</comment>
<proteinExistence type="inferred from homology"/>
<evidence type="ECO:0000313" key="3">
    <source>
        <dbReference type="Proteomes" id="UP000315496"/>
    </source>
</evidence>
<dbReference type="EMBL" id="VDLU01000002">
    <property type="protein sequence ID" value="TNJ28183.1"/>
    <property type="molecule type" value="Genomic_DNA"/>
</dbReference>
<dbReference type="InterPro" id="IPR013878">
    <property type="entry name" value="Mo25"/>
</dbReference>
<dbReference type="PANTHER" id="PTHR10182:SF3">
    <property type="entry name" value="PROTEIN MO25"/>
    <property type="match status" value="1"/>
</dbReference>
<reference evidence="2 3" key="1">
    <citation type="submission" date="2019-05" db="EMBL/GenBank/DDBJ databases">
        <title>The compact genome of Giardia muris reveals important steps in the evolution of intestinal protozoan parasites.</title>
        <authorList>
            <person name="Xu F."/>
            <person name="Jimenez-Gonzalez A."/>
            <person name="Einarsson E."/>
            <person name="Astvaldsson A."/>
            <person name="Peirasmaki D."/>
            <person name="Eckmann L."/>
            <person name="Andersson J.O."/>
            <person name="Svard S.G."/>
            <person name="Jerlstrom-Hultqvist J."/>
        </authorList>
    </citation>
    <scope>NUCLEOTIDE SEQUENCE [LARGE SCALE GENOMIC DNA]</scope>
    <source>
        <strain evidence="2 3">Roberts-Thomson</strain>
    </source>
</reference>
<name>A0A4Z1T2L3_GIAMU</name>
<dbReference type="AlphaFoldDB" id="A0A4Z1T2L3"/>
<dbReference type="InterPro" id="IPR011989">
    <property type="entry name" value="ARM-like"/>
</dbReference>
<organism evidence="2 3">
    <name type="scientific">Giardia muris</name>
    <dbReference type="NCBI Taxonomy" id="5742"/>
    <lineage>
        <taxon>Eukaryota</taxon>
        <taxon>Metamonada</taxon>
        <taxon>Diplomonadida</taxon>
        <taxon>Hexamitidae</taxon>
        <taxon>Giardiinae</taxon>
        <taxon>Giardia</taxon>
    </lineage>
</organism>
<dbReference type="GO" id="GO:0035556">
    <property type="term" value="P:intracellular signal transduction"/>
    <property type="evidence" value="ECO:0007669"/>
    <property type="project" value="TreeGrafter"/>
</dbReference>
<keyword evidence="3" id="KW-1185">Reference proteome</keyword>
<dbReference type="InterPro" id="IPR016024">
    <property type="entry name" value="ARM-type_fold"/>
</dbReference>
<dbReference type="Gene3D" id="1.25.10.10">
    <property type="entry name" value="Leucine-rich Repeat Variant"/>
    <property type="match status" value="1"/>
</dbReference>
<dbReference type="OrthoDB" id="609103at2759"/>
<evidence type="ECO:0000313" key="2">
    <source>
        <dbReference type="EMBL" id="TNJ28183.1"/>
    </source>
</evidence>
<comment type="caution">
    <text evidence="2">The sequence shown here is derived from an EMBL/GenBank/DDBJ whole genome shotgun (WGS) entry which is preliminary data.</text>
</comment>
<evidence type="ECO:0000256" key="1">
    <source>
        <dbReference type="ARBA" id="ARBA00011012"/>
    </source>
</evidence>
<dbReference type="Pfam" id="PF08569">
    <property type="entry name" value="Mo25"/>
    <property type="match status" value="1"/>
</dbReference>
<dbReference type="PANTHER" id="PTHR10182">
    <property type="entry name" value="CALCIUM-BINDING PROTEIN 39-RELATED"/>
    <property type="match status" value="1"/>
</dbReference>
<protein>
    <submittedName>
        <fullName evidence="2">Putative Mo25-like protein</fullName>
    </submittedName>
</protein>